<dbReference type="Proteomes" id="UP000219565">
    <property type="component" value="Unassembled WGS sequence"/>
</dbReference>
<evidence type="ECO:0000256" key="16">
    <source>
        <dbReference type="ARBA" id="ARBA00047594"/>
    </source>
</evidence>
<evidence type="ECO:0000256" key="1">
    <source>
        <dbReference type="ARBA" id="ARBA00004651"/>
    </source>
</evidence>
<dbReference type="PANTHER" id="PTHR30622:SF4">
    <property type="entry name" value="UNDECAPRENYL-DIPHOSPHATASE"/>
    <property type="match status" value="1"/>
</dbReference>
<keyword evidence="19" id="KW-1185">Reference proteome</keyword>
<dbReference type="EMBL" id="OBEG01000001">
    <property type="protein sequence ID" value="SNY78393.1"/>
    <property type="molecule type" value="Genomic_DNA"/>
</dbReference>
<evidence type="ECO:0000256" key="8">
    <source>
        <dbReference type="ARBA" id="ARBA00022960"/>
    </source>
</evidence>
<evidence type="ECO:0000256" key="9">
    <source>
        <dbReference type="ARBA" id="ARBA00022984"/>
    </source>
</evidence>
<dbReference type="AlphaFoldDB" id="A0A285L1L9"/>
<dbReference type="Pfam" id="PF02673">
    <property type="entry name" value="BacA"/>
    <property type="match status" value="1"/>
</dbReference>
<name>A0A285L1L9_9NOCA</name>
<dbReference type="InterPro" id="IPR003824">
    <property type="entry name" value="UppP"/>
</dbReference>
<evidence type="ECO:0000256" key="7">
    <source>
        <dbReference type="ARBA" id="ARBA00022801"/>
    </source>
</evidence>
<dbReference type="EC" id="3.6.1.27" evidence="3 17"/>
<evidence type="ECO:0000256" key="12">
    <source>
        <dbReference type="ARBA" id="ARBA00023251"/>
    </source>
</evidence>
<keyword evidence="8 17" id="KW-0133">Cell shape</keyword>
<evidence type="ECO:0000256" key="6">
    <source>
        <dbReference type="ARBA" id="ARBA00022692"/>
    </source>
</evidence>
<keyword evidence="13 17" id="KW-0961">Cell wall biogenesis/degradation</keyword>
<protein>
    <recommendedName>
        <fullName evidence="4 17">Undecaprenyl-diphosphatase</fullName>
        <ecNumber evidence="3 17">3.6.1.27</ecNumber>
    </recommendedName>
    <alternativeName>
        <fullName evidence="15 17">Bacitracin resistance protein</fullName>
    </alternativeName>
    <alternativeName>
        <fullName evidence="14 17">Undecaprenyl pyrophosphate phosphatase</fullName>
    </alternativeName>
</protein>
<accession>A0A285L1L9</accession>
<feature type="transmembrane region" description="Helical" evidence="17">
    <location>
        <begin position="124"/>
        <end position="142"/>
    </location>
</feature>
<evidence type="ECO:0000256" key="3">
    <source>
        <dbReference type="ARBA" id="ARBA00012374"/>
    </source>
</evidence>
<dbReference type="GO" id="GO:0046677">
    <property type="term" value="P:response to antibiotic"/>
    <property type="evidence" value="ECO:0007669"/>
    <property type="project" value="UniProtKB-UniRule"/>
</dbReference>
<dbReference type="GO" id="GO:0005886">
    <property type="term" value="C:plasma membrane"/>
    <property type="evidence" value="ECO:0007669"/>
    <property type="project" value="UniProtKB-SubCell"/>
</dbReference>
<proteinExistence type="inferred from homology"/>
<organism evidence="18 19">
    <name type="scientific">Nocardia amikacinitolerans</name>
    <dbReference type="NCBI Taxonomy" id="756689"/>
    <lineage>
        <taxon>Bacteria</taxon>
        <taxon>Bacillati</taxon>
        <taxon>Actinomycetota</taxon>
        <taxon>Actinomycetes</taxon>
        <taxon>Mycobacteriales</taxon>
        <taxon>Nocardiaceae</taxon>
        <taxon>Nocardia</taxon>
    </lineage>
</organism>
<evidence type="ECO:0000256" key="14">
    <source>
        <dbReference type="ARBA" id="ARBA00032707"/>
    </source>
</evidence>
<evidence type="ECO:0000256" key="13">
    <source>
        <dbReference type="ARBA" id="ARBA00023316"/>
    </source>
</evidence>
<comment type="function">
    <text evidence="17">Catalyzes the dephosphorylation of undecaprenyl diphosphate (UPP). Confers resistance to bacitracin.</text>
</comment>
<evidence type="ECO:0000256" key="11">
    <source>
        <dbReference type="ARBA" id="ARBA00023136"/>
    </source>
</evidence>
<dbReference type="GO" id="GO:0008360">
    <property type="term" value="P:regulation of cell shape"/>
    <property type="evidence" value="ECO:0007669"/>
    <property type="project" value="UniProtKB-KW"/>
</dbReference>
<keyword evidence="5 17" id="KW-1003">Cell membrane</keyword>
<feature type="transmembrane region" description="Helical" evidence="17">
    <location>
        <begin position="261"/>
        <end position="280"/>
    </location>
</feature>
<dbReference type="GO" id="GO:0050380">
    <property type="term" value="F:undecaprenyl-diphosphatase activity"/>
    <property type="evidence" value="ECO:0007669"/>
    <property type="project" value="UniProtKB-UniRule"/>
</dbReference>
<dbReference type="STRING" id="1379680.GCA_001612615_02288"/>
<evidence type="ECO:0000256" key="5">
    <source>
        <dbReference type="ARBA" id="ARBA00022475"/>
    </source>
</evidence>
<keyword evidence="9 17" id="KW-0573">Peptidoglycan synthesis</keyword>
<evidence type="ECO:0000313" key="19">
    <source>
        <dbReference type="Proteomes" id="UP000219565"/>
    </source>
</evidence>
<feature type="transmembrane region" description="Helical" evidence="17">
    <location>
        <begin position="292"/>
        <end position="313"/>
    </location>
</feature>
<dbReference type="GO" id="GO:0009252">
    <property type="term" value="P:peptidoglycan biosynthetic process"/>
    <property type="evidence" value="ECO:0007669"/>
    <property type="project" value="UniProtKB-KW"/>
</dbReference>
<evidence type="ECO:0000256" key="10">
    <source>
        <dbReference type="ARBA" id="ARBA00022989"/>
    </source>
</evidence>
<evidence type="ECO:0000256" key="4">
    <source>
        <dbReference type="ARBA" id="ARBA00021581"/>
    </source>
</evidence>
<feature type="transmembrane region" description="Helical" evidence="17">
    <location>
        <begin position="223"/>
        <end position="241"/>
    </location>
</feature>
<evidence type="ECO:0000256" key="2">
    <source>
        <dbReference type="ARBA" id="ARBA00010621"/>
    </source>
</evidence>
<dbReference type="HAMAP" id="MF_01006">
    <property type="entry name" value="Undec_diphosphatase"/>
    <property type="match status" value="1"/>
</dbReference>
<feature type="transmembrane region" description="Helical" evidence="17">
    <location>
        <begin position="154"/>
        <end position="172"/>
    </location>
</feature>
<comment type="subcellular location">
    <subcellularLocation>
        <location evidence="1 17">Cell membrane</location>
        <topology evidence="1 17">Multi-pass membrane protein</topology>
    </subcellularLocation>
</comment>
<evidence type="ECO:0000256" key="17">
    <source>
        <dbReference type="HAMAP-Rule" id="MF_01006"/>
    </source>
</evidence>
<keyword evidence="11 17" id="KW-0472">Membrane</keyword>
<dbReference type="GO" id="GO:0071555">
    <property type="term" value="P:cell wall organization"/>
    <property type="evidence" value="ECO:0007669"/>
    <property type="project" value="UniProtKB-KW"/>
</dbReference>
<keyword evidence="7 17" id="KW-0378">Hydrolase</keyword>
<gene>
    <name evidence="17" type="primary">uppP</name>
    <name evidence="18" type="ORF">SAMN04244553_1267</name>
</gene>
<keyword evidence="12 17" id="KW-0046">Antibiotic resistance</keyword>
<evidence type="ECO:0000256" key="15">
    <source>
        <dbReference type="ARBA" id="ARBA00032932"/>
    </source>
</evidence>
<dbReference type="NCBIfam" id="NF001392">
    <property type="entry name" value="PRK00281.2-1"/>
    <property type="match status" value="1"/>
</dbReference>
<evidence type="ECO:0000313" key="18">
    <source>
        <dbReference type="EMBL" id="SNY78393.1"/>
    </source>
</evidence>
<dbReference type="PANTHER" id="PTHR30622">
    <property type="entry name" value="UNDECAPRENYL-DIPHOSPHATASE"/>
    <property type="match status" value="1"/>
</dbReference>
<comment type="miscellaneous">
    <text evidence="17">Bacitracin is thought to be involved in the inhibition of peptidoglycan synthesis by sequestering undecaprenyl diphosphate, thereby reducing the pool of lipid carrier available.</text>
</comment>
<keyword evidence="10 17" id="KW-1133">Transmembrane helix</keyword>
<comment type="catalytic activity">
    <reaction evidence="16 17">
        <text>di-trans,octa-cis-undecaprenyl diphosphate + H2O = di-trans,octa-cis-undecaprenyl phosphate + phosphate + H(+)</text>
        <dbReference type="Rhea" id="RHEA:28094"/>
        <dbReference type="ChEBI" id="CHEBI:15377"/>
        <dbReference type="ChEBI" id="CHEBI:15378"/>
        <dbReference type="ChEBI" id="CHEBI:43474"/>
        <dbReference type="ChEBI" id="CHEBI:58405"/>
        <dbReference type="ChEBI" id="CHEBI:60392"/>
        <dbReference type="EC" id="3.6.1.27"/>
    </reaction>
</comment>
<comment type="similarity">
    <text evidence="2 17">Belongs to the UppP family.</text>
</comment>
<keyword evidence="6 17" id="KW-0812">Transmembrane</keyword>
<sequence>MGESMTWLQALVLGLVQGLTEFLPVSSSAHLRIVSSVFFGEDAGASFTAVTQLGTEAAVLVYFAKDIWRIVVAWFTTLAEKVSARSKETVPITDQVTTKLPVITGDRIPYGLAEDRQRELDYRIGWYVIIATIPIGVIGYLLKDEIRTGARNLWLVSFMLIAFALVIAAAEYYGAKRRPIEELTTRDGLVMGFAQCLALIPGVSRSGATSSAGLFLGLEREAAVRFSFLLAIPAVTASGLFSLPDAFEPAGEGLNASGPQLLVATLLSFVVGYASVAWLLKFVSKHSLNWFVGYRIALGLVIMGLLAGGVISAT</sequence>
<reference evidence="18 19" key="1">
    <citation type="submission" date="2017-09" db="EMBL/GenBank/DDBJ databases">
        <authorList>
            <person name="Ehlers B."/>
            <person name="Leendertz F.H."/>
        </authorList>
    </citation>
    <scope>NUCLEOTIDE SEQUENCE [LARGE SCALE GENOMIC DNA]</scope>
    <source>
        <strain evidence="18 19">DSM 45537</strain>
    </source>
</reference>